<dbReference type="SUPFAM" id="SSF48452">
    <property type="entry name" value="TPR-like"/>
    <property type="match status" value="1"/>
</dbReference>
<keyword evidence="4" id="KW-0472">Membrane</keyword>
<dbReference type="Proteomes" id="UP000501128">
    <property type="component" value="Chromosome"/>
</dbReference>
<dbReference type="GO" id="GO:0009279">
    <property type="term" value="C:cell outer membrane"/>
    <property type="evidence" value="ECO:0007669"/>
    <property type="project" value="UniProtKB-SubCell"/>
</dbReference>
<evidence type="ECO:0000256" key="4">
    <source>
        <dbReference type="ARBA" id="ARBA00023136"/>
    </source>
</evidence>
<comment type="similarity">
    <text evidence="2">Belongs to the SusD family.</text>
</comment>
<evidence type="ECO:0000256" key="1">
    <source>
        <dbReference type="ARBA" id="ARBA00004442"/>
    </source>
</evidence>
<protein>
    <submittedName>
        <fullName evidence="8">RagB/SusD family nutrient uptake outer membrane protein</fullName>
    </submittedName>
</protein>
<dbReference type="EMBL" id="CP051677">
    <property type="protein sequence ID" value="QJD79939.1"/>
    <property type="molecule type" value="Genomic_DNA"/>
</dbReference>
<dbReference type="Gene3D" id="1.25.40.390">
    <property type="match status" value="1"/>
</dbReference>
<organism evidence="8 9">
    <name type="scientific">Spirosoma rhododendri</name>
    <dbReference type="NCBI Taxonomy" id="2728024"/>
    <lineage>
        <taxon>Bacteria</taxon>
        <taxon>Pseudomonadati</taxon>
        <taxon>Bacteroidota</taxon>
        <taxon>Cytophagia</taxon>
        <taxon>Cytophagales</taxon>
        <taxon>Cytophagaceae</taxon>
        <taxon>Spirosoma</taxon>
    </lineage>
</organism>
<comment type="subcellular location">
    <subcellularLocation>
        <location evidence="1">Cell outer membrane</location>
    </subcellularLocation>
</comment>
<evidence type="ECO:0000259" key="6">
    <source>
        <dbReference type="Pfam" id="PF07980"/>
    </source>
</evidence>
<dbReference type="Pfam" id="PF07980">
    <property type="entry name" value="SusD_RagB"/>
    <property type="match status" value="1"/>
</dbReference>
<sequence>MTFKPYRQAGSTALLISALTALMPGCTKLQDENYTQLVSSSFVPTPQDLASLVGPAYGNWRPLMMQNNGFFRTNEIGADELVIPARPNGWVDGGIFRRLHEHKWTSQDGSAYDNWNNAFGGITNANRVIYQIESGQIPVTQGKDALLGELRVLRASYYYVLCDIFGNVPIVTRFNVEEGFLPDQSSRAEVYNFIVKEITESLPLLGNTVDKSTYGRFNNKWAAYALLARVYLNAQVYSGTAQWDKCAAACDAVINAGLFALETNQRDVFKTVNENSKEIVFAIPYDEIYGGTFSMAMETLQPANQKTYGVEAACWGGTCAVPQFINTYDPDDSRLKENWIQGQQYDASGQPLLGSMRATNGKPLIYLNQLPGVDSSEEVHGFRMGKYEYKQGLRINMSNDVPLFRYADLLMMKAECLLRTGNAGGAATLVTQVRSRSFKNNSTKATVTAADLIKGSIYKYGLTRNGQFTTTQTGDDVQYGRFLDELGWEFTQEGHRRQDMIRFGTYTKKSWLSHSPNGDYRILLPLPQAELNKNPKLKQNPGY</sequence>
<dbReference type="InterPro" id="IPR011990">
    <property type="entry name" value="TPR-like_helical_dom_sf"/>
</dbReference>
<keyword evidence="9" id="KW-1185">Reference proteome</keyword>
<dbReference type="InterPro" id="IPR012944">
    <property type="entry name" value="SusD_RagB_dom"/>
</dbReference>
<gene>
    <name evidence="8" type="ORF">HH216_17090</name>
</gene>
<evidence type="ECO:0000313" key="8">
    <source>
        <dbReference type="EMBL" id="QJD79939.1"/>
    </source>
</evidence>
<keyword evidence="3" id="KW-0732">Signal</keyword>
<reference evidence="8 9" key="1">
    <citation type="submission" date="2020-04" db="EMBL/GenBank/DDBJ databases">
        <title>Genome sequencing of novel species.</title>
        <authorList>
            <person name="Heo J."/>
            <person name="Kim S.-J."/>
            <person name="Kim J.-S."/>
            <person name="Hong S.-B."/>
            <person name="Kwon S.-W."/>
        </authorList>
    </citation>
    <scope>NUCLEOTIDE SEQUENCE [LARGE SCALE GENOMIC DNA]</scope>
    <source>
        <strain evidence="8 9">CJU-R4</strain>
    </source>
</reference>
<dbReference type="CDD" id="cd08977">
    <property type="entry name" value="SusD"/>
    <property type="match status" value="1"/>
</dbReference>
<accession>A0A7L5DNA3</accession>
<keyword evidence="5" id="KW-0998">Cell outer membrane</keyword>
<dbReference type="KEGG" id="srho:HH216_17090"/>
<feature type="domain" description="SusD-like N-terminal" evidence="7">
    <location>
        <begin position="90"/>
        <end position="232"/>
    </location>
</feature>
<proteinExistence type="inferred from homology"/>
<evidence type="ECO:0000256" key="5">
    <source>
        <dbReference type="ARBA" id="ARBA00023237"/>
    </source>
</evidence>
<dbReference type="AlphaFoldDB" id="A0A7L5DNA3"/>
<dbReference type="InterPro" id="IPR033985">
    <property type="entry name" value="SusD-like_N"/>
</dbReference>
<evidence type="ECO:0000256" key="3">
    <source>
        <dbReference type="ARBA" id="ARBA00022729"/>
    </source>
</evidence>
<feature type="domain" description="RagB/SusD" evidence="6">
    <location>
        <begin position="277"/>
        <end position="543"/>
    </location>
</feature>
<dbReference type="Pfam" id="PF14322">
    <property type="entry name" value="SusD-like_3"/>
    <property type="match status" value="1"/>
</dbReference>
<name>A0A7L5DNA3_9BACT</name>
<evidence type="ECO:0000259" key="7">
    <source>
        <dbReference type="Pfam" id="PF14322"/>
    </source>
</evidence>
<evidence type="ECO:0000313" key="9">
    <source>
        <dbReference type="Proteomes" id="UP000501128"/>
    </source>
</evidence>
<evidence type="ECO:0000256" key="2">
    <source>
        <dbReference type="ARBA" id="ARBA00006275"/>
    </source>
</evidence>